<dbReference type="AlphaFoldDB" id="A0AA40K4R0"/>
<name>A0AA40K4R0_9PEZI</name>
<evidence type="ECO:0000313" key="2">
    <source>
        <dbReference type="EMBL" id="KAK0745859.1"/>
    </source>
</evidence>
<organism evidence="2 3">
    <name type="scientific">Schizothecium vesticola</name>
    <dbReference type="NCBI Taxonomy" id="314040"/>
    <lineage>
        <taxon>Eukaryota</taxon>
        <taxon>Fungi</taxon>
        <taxon>Dikarya</taxon>
        <taxon>Ascomycota</taxon>
        <taxon>Pezizomycotina</taxon>
        <taxon>Sordariomycetes</taxon>
        <taxon>Sordariomycetidae</taxon>
        <taxon>Sordariales</taxon>
        <taxon>Schizotheciaceae</taxon>
        <taxon>Schizothecium</taxon>
    </lineage>
</organism>
<keyword evidence="1" id="KW-0732">Signal</keyword>
<feature type="chain" id="PRO_5041374343" description="Secreted protein" evidence="1">
    <location>
        <begin position="24"/>
        <end position="88"/>
    </location>
</feature>
<accession>A0AA40K4R0</accession>
<dbReference type="EMBL" id="JAUKUD010000004">
    <property type="protein sequence ID" value="KAK0745859.1"/>
    <property type="molecule type" value="Genomic_DNA"/>
</dbReference>
<reference evidence="2" key="1">
    <citation type="submission" date="2023-06" db="EMBL/GenBank/DDBJ databases">
        <title>Genome-scale phylogeny and comparative genomics of the fungal order Sordariales.</title>
        <authorList>
            <consortium name="Lawrence Berkeley National Laboratory"/>
            <person name="Hensen N."/>
            <person name="Bonometti L."/>
            <person name="Westerberg I."/>
            <person name="Brannstrom I.O."/>
            <person name="Guillou S."/>
            <person name="Cros-Aarteil S."/>
            <person name="Calhoun S."/>
            <person name="Haridas S."/>
            <person name="Kuo A."/>
            <person name="Mondo S."/>
            <person name="Pangilinan J."/>
            <person name="Riley R."/>
            <person name="LaButti K."/>
            <person name="Andreopoulos B."/>
            <person name="Lipzen A."/>
            <person name="Chen C."/>
            <person name="Yanf M."/>
            <person name="Daum C."/>
            <person name="Ng V."/>
            <person name="Clum A."/>
            <person name="Steindorff A."/>
            <person name="Ohm R."/>
            <person name="Martin F."/>
            <person name="Silar P."/>
            <person name="Natvig D."/>
            <person name="Lalanne C."/>
            <person name="Gautier V."/>
            <person name="Ament-velasquez S.L."/>
            <person name="Kruys A."/>
            <person name="Hutchinson M.I."/>
            <person name="Powell A.J."/>
            <person name="Barry K."/>
            <person name="Miller A.N."/>
            <person name="Grigoriev I.V."/>
            <person name="Debuchy R."/>
            <person name="Gladieux P."/>
            <person name="Thoren M.H."/>
            <person name="Johannesson H."/>
        </authorList>
    </citation>
    <scope>NUCLEOTIDE SEQUENCE</scope>
    <source>
        <strain evidence="2">SMH3187-1</strain>
    </source>
</reference>
<protein>
    <recommendedName>
        <fullName evidence="4">Secreted protein</fullName>
    </recommendedName>
</protein>
<proteinExistence type="predicted"/>
<gene>
    <name evidence="2" type="ORF">B0T18DRAFT_410303</name>
</gene>
<comment type="caution">
    <text evidence="2">The sequence shown here is derived from an EMBL/GenBank/DDBJ whole genome shotgun (WGS) entry which is preliminary data.</text>
</comment>
<evidence type="ECO:0000313" key="3">
    <source>
        <dbReference type="Proteomes" id="UP001172155"/>
    </source>
</evidence>
<feature type="signal peptide" evidence="1">
    <location>
        <begin position="1"/>
        <end position="23"/>
    </location>
</feature>
<dbReference type="Proteomes" id="UP001172155">
    <property type="component" value="Unassembled WGS sequence"/>
</dbReference>
<evidence type="ECO:0008006" key="4">
    <source>
        <dbReference type="Google" id="ProtNLM"/>
    </source>
</evidence>
<keyword evidence="3" id="KW-1185">Reference proteome</keyword>
<evidence type="ECO:0000256" key="1">
    <source>
        <dbReference type="SAM" id="SignalP"/>
    </source>
</evidence>
<sequence length="88" mass="9896">MRKSAVQSRHWVVLFFGVQFCSGPHCGGCHFFVCWTGRKGGGCCGMSTVILLPWTPRDVPTLSSSWDNNKTHASMYASGYYDQRWAMN</sequence>